<dbReference type="RefSeq" id="WP_099799084.1">
    <property type="nucleotide sequence ID" value="NZ_CP018092.1"/>
</dbReference>
<reference evidence="5 6" key="1">
    <citation type="submission" date="2016-11" db="EMBL/GenBank/DDBJ databases">
        <title>Complete genome sequence of thermophilic cyanobacteria strain Synechococcus sp. PCC6715.</title>
        <authorList>
            <person name="Tang J."/>
            <person name="Daroch M."/>
            <person name="Liang Y."/>
            <person name="Jiang D."/>
            <person name="Shah M."/>
        </authorList>
    </citation>
    <scope>NUCLEOTIDE SEQUENCE [LARGE SCALE GENOMIC DNA]</scope>
    <source>
        <strain evidence="5 6">PCC 6715</strain>
    </source>
</reference>
<dbReference type="Pfam" id="PF00015">
    <property type="entry name" value="MCPsignal"/>
    <property type="match status" value="1"/>
</dbReference>
<dbReference type="EMBL" id="CP018092">
    <property type="protein sequence ID" value="ATS18743.1"/>
    <property type="molecule type" value="Genomic_DNA"/>
</dbReference>
<keyword evidence="6" id="KW-1185">Reference proteome</keyword>
<accession>A0A2D2Q2L1</accession>
<proteinExistence type="predicted"/>
<evidence type="ECO:0000313" key="5">
    <source>
        <dbReference type="EMBL" id="ATS18743.1"/>
    </source>
</evidence>
<sequence>MRIRYQLYALIGFIASTALIGLGLEFYISQQSRQAYLISNETHRVRESGQRVLNLRLTASNIDMINKEASTNDERINALINGDPRMGIPAARDPKLRALMLKVQSAWPELKEQIQGPFIDVTQLAENSEGFFKLVDEAVKEAEASVAAVERNGRIIQAIIFCLEMILIISVAIVIQRVIKSLLQISTQVVTSSNETAAALAEQEKVIAQQAASVNQTTTTIEELGASSRQSAEQAEASAAGAKQAMELATYGKDTVHHTVEGIDTLKGNVMAIAEKIMQLSEQTTQVTAISELVADIANQTNILALNAAVEAARAGEHGKGFSVVAQEVRKLADQSKKSAEKITTLIREVQAAMNGTVMVTDEGMKATNECAKLAHSTSETFATIANAIDAVHLNSQQIALSSKQQAVGVQQAISAMNAINLGAQETSTSLSQIKTATQQLVEAAETLQNSL</sequence>
<dbReference type="SUPFAM" id="SSF58104">
    <property type="entry name" value="Methyl-accepting chemotaxis protein (MCP) signaling domain"/>
    <property type="match status" value="1"/>
</dbReference>
<evidence type="ECO:0000256" key="3">
    <source>
        <dbReference type="SAM" id="Phobius"/>
    </source>
</evidence>
<dbReference type="PANTHER" id="PTHR32089:SF112">
    <property type="entry name" value="LYSOZYME-LIKE PROTEIN-RELATED"/>
    <property type="match status" value="1"/>
</dbReference>
<feature type="transmembrane region" description="Helical" evidence="3">
    <location>
        <begin position="7"/>
        <end position="28"/>
    </location>
</feature>
<dbReference type="Proteomes" id="UP000231057">
    <property type="component" value="Chromosome"/>
</dbReference>
<dbReference type="OrthoDB" id="457060at2"/>
<dbReference type="AlphaFoldDB" id="A0A2D2Q2L1"/>
<protein>
    <recommendedName>
        <fullName evidence="4">Methyl-accepting transducer domain-containing protein</fullName>
    </recommendedName>
</protein>
<keyword evidence="3" id="KW-1133">Transmembrane helix</keyword>
<dbReference type="SMART" id="SM00283">
    <property type="entry name" value="MA"/>
    <property type="match status" value="1"/>
</dbReference>
<evidence type="ECO:0000256" key="2">
    <source>
        <dbReference type="PROSITE-ProRule" id="PRU00284"/>
    </source>
</evidence>
<evidence type="ECO:0000313" key="6">
    <source>
        <dbReference type="Proteomes" id="UP000231057"/>
    </source>
</evidence>
<dbReference type="InterPro" id="IPR004089">
    <property type="entry name" value="MCPsignal_dom"/>
</dbReference>
<reference evidence="6" key="2">
    <citation type="journal article" date="2022" name="Front. Microbiol.">
        <title>Comparative Genomic Analysis Revealed Distinct Molecular Components and Organization of CO2-Concentrating Mechanism in Thermophilic Cyanobacteria.</title>
        <authorList>
            <person name="Tang J."/>
            <person name="Zhou H."/>
            <person name="Yao D."/>
            <person name="Riaz S."/>
            <person name="You D."/>
            <person name="Klepacz-Smolka A."/>
            <person name="Daroch M."/>
        </authorList>
    </citation>
    <scope>NUCLEOTIDE SEQUENCE [LARGE SCALE GENOMIC DNA]</scope>
    <source>
        <strain evidence="6">PCC 6715</strain>
    </source>
</reference>
<dbReference type="PANTHER" id="PTHR32089">
    <property type="entry name" value="METHYL-ACCEPTING CHEMOTAXIS PROTEIN MCPB"/>
    <property type="match status" value="1"/>
</dbReference>
<dbReference type="PROSITE" id="PS50111">
    <property type="entry name" value="CHEMOTAXIS_TRANSDUC_2"/>
    <property type="match status" value="1"/>
</dbReference>
<organism evidence="5 6">
    <name type="scientific">Parathermosynechococcus lividus PCC 6715</name>
    <dbReference type="NCBI Taxonomy" id="1917166"/>
    <lineage>
        <taxon>Bacteria</taxon>
        <taxon>Bacillati</taxon>
        <taxon>Cyanobacteriota</taxon>
        <taxon>Cyanophyceae</taxon>
        <taxon>Acaryochloridales</taxon>
        <taxon>Thermosynechococcaceae</taxon>
        <taxon>Parathermosynechococcus</taxon>
    </lineage>
</organism>
<dbReference type="GO" id="GO:0007165">
    <property type="term" value="P:signal transduction"/>
    <property type="evidence" value="ECO:0007669"/>
    <property type="project" value="UniProtKB-KW"/>
</dbReference>
<dbReference type="GO" id="GO:0016020">
    <property type="term" value="C:membrane"/>
    <property type="evidence" value="ECO:0007669"/>
    <property type="project" value="InterPro"/>
</dbReference>
<name>A0A2D2Q2L1_PARLV</name>
<evidence type="ECO:0000259" key="4">
    <source>
        <dbReference type="PROSITE" id="PS50111"/>
    </source>
</evidence>
<dbReference type="KEGG" id="slw:BRW62_08260"/>
<gene>
    <name evidence="5" type="ORF">BRW62_08260</name>
</gene>
<keyword evidence="1 2" id="KW-0807">Transducer</keyword>
<keyword evidence="3" id="KW-0812">Transmembrane</keyword>
<dbReference type="Gene3D" id="1.10.287.950">
    <property type="entry name" value="Methyl-accepting chemotaxis protein"/>
    <property type="match status" value="1"/>
</dbReference>
<keyword evidence="3" id="KW-0472">Membrane</keyword>
<evidence type="ECO:0000256" key="1">
    <source>
        <dbReference type="ARBA" id="ARBA00023224"/>
    </source>
</evidence>
<feature type="domain" description="Methyl-accepting transducer" evidence="4">
    <location>
        <begin position="185"/>
        <end position="421"/>
    </location>
</feature>